<evidence type="ECO:0000313" key="2">
    <source>
        <dbReference type="EMBL" id="PWZ06151.1"/>
    </source>
</evidence>
<dbReference type="EMBL" id="NCVQ01000010">
    <property type="protein sequence ID" value="PWZ06151.1"/>
    <property type="molecule type" value="Genomic_DNA"/>
</dbReference>
<protein>
    <recommendedName>
        <fullName evidence="3">EMB514</fullName>
    </recommendedName>
</protein>
<proteinExistence type="predicted"/>
<evidence type="ECO:0000256" key="1">
    <source>
        <dbReference type="SAM" id="MobiDB-lite"/>
    </source>
</evidence>
<reference evidence="2" key="1">
    <citation type="journal article" date="2018" name="Nat. Genet.">
        <title>Extensive intraspecific gene order and gene structural variations between Mo17 and other maize genomes.</title>
        <authorList>
            <person name="Sun S."/>
            <person name="Zhou Y."/>
            <person name="Chen J."/>
            <person name="Shi J."/>
            <person name="Zhao H."/>
            <person name="Zhao H."/>
            <person name="Song W."/>
            <person name="Zhang M."/>
            <person name="Cui Y."/>
            <person name="Dong X."/>
            <person name="Liu H."/>
            <person name="Ma X."/>
            <person name="Jiao Y."/>
            <person name="Wang B."/>
            <person name="Wei X."/>
            <person name="Stein J.C."/>
            <person name="Glaubitz J.C."/>
            <person name="Lu F."/>
            <person name="Yu G."/>
            <person name="Liang C."/>
            <person name="Fengler K."/>
            <person name="Li B."/>
            <person name="Rafalski A."/>
            <person name="Schnable P.S."/>
            <person name="Ware D.H."/>
            <person name="Buckler E.S."/>
            <person name="Lai J."/>
        </authorList>
    </citation>
    <scope>NUCLEOTIDE SEQUENCE [LARGE SCALE GENOMIC DNA]</scope>
    <source>
        <tissue evidence="2">Seedling</tissue>
    </source>
</reference>
<gene>
    <name evidence="2" type="ORF">Zm00014a_017918</name>
</gene>
<dbReference type="AlphaFoldDB" id="A0A3L6DF33"/>
<accession>A0A3L6DF33</accession>
<dbReference type="PANTHER" id="PTHR33415">
    <property type="entry name" value="PROTEIN EMBRYO DEFECTIVE 514"/>
    <property type="match status" value="1"/>
</dbReference>
<dbReference type="Gene3D" id="3.10.450.40">
    <property type="match status" value="1"/>
</dbReference>
<dbReference type="PANTHER" id="PTHR33415:SF12">
    <property type="entry name" value="PROTEIN EMBRYO DEFECTIVE 514"/>
    <property type="match status" value="1"/>
</dbReference>
<feature type="compositionally biased region" description="Low complexity" evidence="1">
    <location>
        <begin position="33"/>
        <end position="46"/>
    </location>
</feature>
<feature type="region of interest" description="Disordered" evidence="1">
    <location>
        <begin position="1"/>
        <end position="98"/>
    </location>
</feature>
<dbReference type="InterPro" id="IPR044673">
    <property type="entry name" value="DCL-like"/>
</dbReference>
<evidence type="ECO:0008006" key="3">
    <source>
        <dbReference type="Google" id="ProtNLM"/>
    </source>
</evidence>
<dbReference type="Pfam" id="PF11523">
    <property type="entry name" value="DUF3223"/>
    <property type="match status" value="1"/>
</dbReference>
<dbReference type="Proteomes" id="UP000251960">
    <property type="component" value="Chromosome 9"/>
</dbReference>
<organism evidence="2">
    <name type="scientific">Zea mays</name>
    <name type="common">Maize</name>
    <dbReference type="NCBI Taxonomy" id="4577"/>
    <lineage>
        <taxon>Eukaryota</taxon>
        <taxon>Viridiplantae</taxon>
        <taxon>Streptophyta</taxon>
        <taxon>Embryophyta</taxon>
        <taxon>Tracheophyta</taxon>
        <taxon>Spermatophyta</taxon>
        <taxon>Magnoliopsida</taxon>
        <taxon>Liliopsida</taxon>
        <taxon>Poales</taxon>
        <taxon>Poaceae</taxon>
        <taxon>PACMAD clade</taxon>
        <taxon>Panicoideae</taxon>
        <taxon>Andropogonodae</taxon>
        <taxon>Andropogoneae</taxon>
        <taxon>Tripsacinae</taxon>
        <taxon>Zea</taxon>
    </lineage>
</organism>
<feature type="region of interest" description="Disordered" evidence="1">
    <location>
        <begin position="202"/>
        <end position="244"/>
    </location>
</feature>
<name>A0A3L6DF33_MAIZE</name>
<sequence>MAEPEVGVAADTAMETEAPEAAGQKREREEVVDPAAEGGEAAVEEAAAAKKPKLEEETKEVEEASSEEKAEETAEENTEETAEVKTEEANEKTVEAERKPVKLGPKEFSSAVEMFDYFFGLLHYWTPQIEFNKYEQMVLEDLLKKGHAEPAKKIGAGVEAFEIRNHPVWQSRCFFIRRIDGSSDDFSFRKCVDNILPLPEDMKVGNGKKSGGHHKGGGGGGGGRGGGRGRGGWRGGRGRGRRGG</sequence>
<feature type="compositionally biased region" description="Gly residues" evidence="1">
    <location>
        <begin position="217"/>
        <end position="235"/>
    </location>
</feature>
<dbReference type="FunFam" id="3.10.450.40:FF:000016">
    <property type="entry name" value="Predicted protein"/>
    <property type="match status" value="1"/>
</dbReference>
<comment type="caution">
    <text evidence="2">The sequence shown here is derived from an EMBL/GenBank/DDBJ whole genome shotgun (WGS) entry which is preliminary data.</text>
</comment>
<feature type="compositionally biased region" description="Basic and acidic residues" evidence="1">
    <location>
        <begin position="82"/>
        <end position="98"/>
    </location>
</feature>
<dbReference type="ExpressionAtlas" id="A0A3L6DF33">
    <property type="expression patterns" value="baseline and differential"/>
</dbReference>